<proteinExistence type="predicted"/>
<evidence type="ECO:0000256" key="1">
    <source>
        <dbReference type="SAM" id="SignalP"/>
    </source>
</evidence>
<organism evidence="2 3">
    <name type="scientific">Verticillium dahliae</name>
    <name type="common">Verticillium wilt</name>
    <dbReference type="NCBI Taxonomy" id="27337"/>
    <lineage>
        <taxon>Eukaryota</taxon>
        <taxon>Fungi</taxon>
        <taxon>Dikarya</taxon>
        <taxon>Ascomycota</taxon>
        <taxon>Pezizomycotina</taxon>
        <taxon>Sordariomycetes</taxon>
        <taxon>Hypocreomycetidae</taxon>
        <taxon>Glomerellales</taxon>
        <taxon>Plectosphaerellaceae</taxon>
        <taxon>Verticillium</taxon>
    </lineage>
</organism>
<dbReference type="AlphaFoldDB" id="A0AA45AP90"/>
<evidence type="ECO:0000313" key="2">
    <source>
        <dbReference type="EMBL" id="PNH33937.1"/>
    </source>
</evidence>
<name>A0AA45AP90_VERDA</name>
<protein>
    <submittedName>
        <fullName evidence="2">Uncharacterized protein</fullName>
    </submittedName>
</protein>
<comment type="caution">
    <text evidence="2">The sequence shown here is derived from an EMBL/GenBank/DDBJ whole genome shotgun (WGS) entry which is preliminary data.</text>
</comment>
<reference evidence="2 3" key="1">
    <citation type="submission" date="2017-12" db="EMBL/GenBank/DDBJ databases">
        <title>Comparative genomics yields insights into virulence evolution of Verticillium dahliae.</title>
        <authorList>
            <person name="Fan R."/>
            <person name="Armitage A.D."/>
            <person name="Cascant-Lopez E."/>
            <person name="Sobczyk M."/>
            <person name="Cockerton H.M."/>
            <person name="Harrison R.J."/>
        </authorList>
    </citation>
    <scope>NUCLEOTIDE SEQUENCE [LARGE SCALE GENOMIC DNA]</scope>
    <source>
        <strain evidence="2 3">12008</strain>
    </source>
</reference>
<feature type="signal peptide" evidence="1">
    <location>
        <begin position="1"/>
        <end position="18"/>
    </location>
</feature>
<accession>A0AA45AP90</accession>
<sequence>MKLSATLLCAICLTGVSALEGGKLIDGVFTAYDDIFQLGSITSVDKRSFLFPNLNSLIPKEDLPPRVGRKVKFRSGLLGGLIPIAVDVDIL</sequence>
<feature type="chain" id="PRO_5041363214" evidence="1">
    <location>
        <begin position="19"/>
        <end position="91"/>
    </location>
</feature>
<dbReference type="EMBL" id="MPSH01000007">
    <property type="protein sequence ID" value="PNH33937.1"/>
    <property type="molecule type" value="Genomic_DNA"/>
</dbReference>
<gene>
    <name evidence="2" type="ORF">BJF96_g2917</name>
</gene>
<dbReference type="Proteomes" id="UP000236305">
    <property type="component" value="Unassembled WGS sequence"/>
</dbReference>
<keyword evidence="1" id="KW-0732">Signal</keyword>
<evidence type="ECO:0000313" key="3">
    <source>
        <dbReference type="Proteomes" id="UP000236305"/>
    </source>
</evidence>